<feature type="disulfide bond" evidence="2">
    <location>
        <begin position="84"/>
        <end position="116"/>
    </location>
</feature>
<reference evidence="6" key="1">
    <citation type="submission" date="2021-01" db="EMBL/GenBank/DDBJ databases">
        <title>Whole genome shotgun sequence of Actinoplanes rishiriensis NBRC 108556.</title>
        <authorList>
            <person name="Komaki H."/>
            <person name="Tamura T."/>
        </authorList>
    </citation>
    <scope>NUCLEOTIDE SEQUENCE</scope>
    <source>
        <strain evidence="6">NBRC 108556</strain>
    </source>
</reference>
<evidence type="ECO:0000313" key="7">
    <source>
        <dbReference type="Proteomes" id="UP000636960"/>
    </source>
</evidence>
<dbReference type="SUPFAM" id="SSF52266">
    <property type="entry name" value="SGNH hydrolase"/>
    <property type="match status" value="1"/>
</dbReference>
<keyword evidence="2" id="KW-1015">Disulfide bond</keyword>
<feature type="active site" evidence="1">
    <location>
        <position position="351"/>
    </location>
</feature>
<protein>
    <recommendedName>
        <fullName evidence="8">SGNH hydrolase-type esterase domain-containing protein</fullName>
    </recommendedName>
</protein>
<organism evidence="6 7">
    <name type="scientific">Paractinoplanes rishiriensis</name>
    <dbReference type="NCBI Taxonomy" id="1050105"/>
    <lineage>
        <taxon>Bacteria</taxon>
        <taxon>Bacillati</taxon>
        <taxon>Actinomycetota</taxon>
        <taxon>Actinomycetes</taxon>
        <taxon>Micromonosporales</taxon>
        <taxon>Micromonosporaceae</taxon>
        <taxon>Paractinoplanes</taxon>
    </lineage>
</organism>
<dbReference type="InterPro" id="IPR029476">
    <property type="entry name" value="DNase_NucA_NucB"/>
</dbReference>
<dbReference type="GO" id="GO:0019433">
    <property type="term" value="P:triglyceride catabolic process"/>
    <property type="evidence" value="ECO:0007669"/>
    <property type="project" value="TreeGrafter"/>
</dbReference>
<dbReference type="InterPro" id="IPR037460">
    <property type="entry name" value="SEST-like"/>
</dbReference>
<keyword evidence="7" id="KW-1185">Reference proteome</keyword>
<comment type="caution">
    <text evidence="6">The sequence shown here is derived from an EMBL/GenBank/DDBJ whole genome shotgun (WGS) entry which is preliminary data.</text>
</comment>
<evidence type="ECO:0000259" key="4">
    <source>
        <dbReference type="Pfam" id="PF13472"/>
    </source>
</evidence>
<feature type="region of interest" description="Disordered" evidence="3">
    <location>
        <begin position="62"/>
        <end position="84"/>
    </location>
</feature>
<evidence type="ECO:0000313" key="6">
    <source>
        <dbReference type="EMBL" id="GIE96463.1"/>
    </source>
</evidence>
<feature type="disulfide bond" evidence="2">
    <location>
        <begin position="263"/>
        <end position="320"/>
    </location>
</feature>
<dbReference type="InterPro" id="IPR036514">
    <property type="entry name" value="SGNH_hydro_sf"/>
</dbReference>
<dbReference type="Gene3D" id="3.40.50.1110">
    <property type="entry name" value="SGNH hydrolase"/>
    <property type="match status" value="1"/>
</dbReference>
<dbReference type="InterPro" id="IPR013830">
    <property type="entry name" value="SGNH_hydro"/>
</dbReference>
<feature type="domain" description="SGNH hydrolase-type esterase" evidence="4">
    <location>
        <begin position="50"/>
        <end position="359"/>
    </location>
</feature>
<proteinExistence type="predicted"/>
<dbReference type="GO" id="GO:0004806">
    <property type="term" value="F:triacylglycerol lipase activity"/>
    <property type="evidence" value="ECO:0007669"/>
    <property type="project" value="TreeGrafter"/>
</dbReference>
<feature type="domain" description="Deoxyribonuclease NucA/NucB" evidence="5">
    <location>
        <begin position="490"/>
        <end position="552"/>
    </location>
</feature>
<name>A0A919JX88_9ACTN</name>
<dbReference type="EMBL" id="BOMV01000046">
    <property type="protein sequence ID" value="GIE96463.1"/>
    <property type="molecule type" value="Genomic_DNA"/>
</dbReference>
<dbReference type="RefSeq" id="WP_203782720.1">
    <property type="nucleotide sequence ID" value="NZ_BOMV01000046.1"/>
</dbReference>
<evidence type="ECO:0008006" key="8">
    <source>
        <dbReference type="Google" id="ProtNLM"/>
    </source>
</evidence>
<dbReference type="PANTHER" id="PTHR37981">
    <property type="entry name" value="LIPASE 2"/>
    <property type="match status" value="1"/>
</dbReference>
<dbReference type="AlphaFoldDB" id="A0A919JX88"/>
<dbReference type="PANTHER" id="PTHR37981:SF1">
    <property type="entry name" value="SGNH HYDROLASE-TYPE ESTERASE DOMAIN-CONTAINING PROTEIN"/>
    <property type="match status" value="1"/>
</dbReference>
<evidence type="ECO:0000256" key="2">
    <source>
        <dbReference type="PIRSR" id="PIRSR637460-2"/>
    </source>
</evidence>
<dbReference type="CDD" id="cd01823">
    <property type="entry name" value="SEST_like"/>
    <property type="match status" value="1"/>
</dbReference>
<accession>A0A919JX88</accession>
<gene>
    <name evidence="6" type="ORF">Ari01nite_39280</name>
</gene>
<dbReference type="Pfam" id="PF13472">
    <property type="entry name" value="Lipase_GDSL_2"/>
    <property type="match status" value="1"/>
</dbReference>
<evidence type="ECO:0000259" key="5">
    <source>
        <dbReference type="Pfam" id="PF14040"/>
    </source>
</evidence>
<sequence length="600" mass="65060">MDQSGHLSFTDRPAVSLTTVAKDGTGDDSVIFDAVSFHYRGTGAGRHYVAMGDSYSSGEGLAPYDRNSDLERTNGTRGSSKNACHRAQSGAWPTLVRDPYDDSILAQGGTFGFIACSGATTTAITTDAVNSPPAASDQGGHTDWGSAKYQWGELTQVEQGWLDEDTDYVSISIGGNDVRFTDIMKGCIASVSACDGAGYRLTRINGVVDPEPLLDYETKVIRDWLPAKLKAVYRSIHRAAPNAQIVVMGYPQMFPDEEGNNACWNIGSSARLFINVLAGRLSITTAKAVDEVRAEGVDIRYVDPSLKFRIGADGDKHWACDGTSGKQWINGITAPTTDGSGTNTPGTGSWHPTVAGHRALADLMSIAIAEDRVFDTKPNDARHIADRIIAYVQSRGGDHSPRWTITDTQAMLAAQRCLDLTRRGGVVGDPCLKMPIFFPTADDARGAARNDDQAIDANPAWVALNYASEAAKKNDVSSRDWYMNPQYGQTSCPEQRPEDQCDEFPFYSSEQGGAWDRWTGGQNSPLSTRLLMIPKTENGTEGRLLGAMYHKVECNMTSATWENIVAAGHTNQLLTNGSWYLTIPLVDEQANVGNKTFYVC</sequence>
<feature type="active site" description="Nucleophile" evidence="1">
    <location>
        <position position="54"/>
    </location>
</feature>
<evidence type="ECO:0000256" key="1">
    <source>
        <dbReference type="PIRSR" id="PIRSR637460-1"/>
    </source>
</evidence>
<dbReference type="Pfam" id="PF14040">
    <property type="entry name" value="DNase_NucA_NucB"/>
    <property type="match status" value="1"/>
</dbReference>
<evidence type="ECO:0000256" key="3">
    <source>
        <dbReference type="SAM" id="MobiDB-lite"/>
    </source>
</evidence>
<dbReference type="Proteomes" id="UP000636960">
    <property type="component" value="Unassembled WGS sequence"/>
</dbReference>